<feature type="chain" id="PRO_5012160601" evidence="1">
    <location>
        <begin position="28"/>
        <end position="515"/>
    </location>
</feature>
<dbReference type="CDD" id="cd00603">
    <property type="entry name" value="IPT_PCSR"/>
    <property type="match status" value="1"/>
</dbReference>
<dbReference type="InterPro" id="IPR014756">
    <property type="entry name" value="Ig_E-set"/>
</dbReference>
<dbReference type="SUPFAM" id="SSF117281">
    <property type="entry name" value="Kelch motif"/>
    <property type="match status" value="2"/>
</dbReference>
<dbReference type="Proteomes" id="UP000184532">
    <property type="component" value="Unassembled WGS sequence"/>
</dbReference>
<dbReference type="STRING" id="570519.SAMN04488116_0990"/>
<dbReference type="RefSeq" id="WP_073176821.1">
    <property type="nucleotide sequence ID" value="NZ_FQWL01000001.1"/>
</dbReference>
<dbReference type="OrthoDB" id="103335at2"/>
<dbReference type="PROSITE" id="PS51257">
    <property type="entry name" value="PROKAR_LIPOPROTEIN"/>
    <property type="match status" value="1"/>
</dbReference>
<evidence type="ECO:0000313" key="4">
    <source>
        <dbReference type="Proteomes" id="UP000184532"/>
    </source>
</evidence>
<feature type="domain" description="IPT/TIG" evidence="2">
    <location>
        <begin position="139"/>
        <end position="210"/>
    </location>
</feature>
<feature type="signal peptide" evidence="1">
    <location>
        <begin position="1"/>
        <end position="27"/>
    </location>
</feature>
<dbReference type="Pfam" id="PF01344">
    <property type="entry name" value="Kelch_1"/>
    <property type="match status" value="1"/>
</dbReference>
<dbReference type="EMBL" id="FQWL01000001">
    <property type="protein sequence ID" value="SHG33045.1"/>
    <property type="molecule type" value="Genomic_DNA"/>
</dbReference>
<keyword evidence="1" id="KW-0732">Signal</keyword>
<name>A0A1M5IY38_9FLAO</name>
<evidence type="ECO:0000313" key="3">
    <source>
        <dbReference type="EMBL" id="SHG33045.1"/>
    </source>
</evidence>
<accession>A0A1M5IY38</accession>
<gene>
    <name evidence="3" type="ORF">SAMN04488116_0990</name>
</gene>
<dbReference type="Pfam" id="PF24681">
    <property type="entry name" value="Kelch_KLHDC2_KLHL20_DRC7"/>
    <property type="match status" value="1"/>
</dbReference>
<dbReference type="Gene3D" id="2.120.10.80">
    <property type="entry name" value="Kelch-type beta propeller"/>
    <property type="match status" value="1"/>
</dbReference>
<dbReference type="InterPro" id="IPR013783">
    <property type="entry name" value="Ig-like_fold"/>
</dbReference>
<proteinExistence type="predicted"/>
<organism evidence="3 4">
    <name type="scientific">Flagellimonas flava</name>
    <dbReference type="NCBI Taxonomy" id="570519"/>
    <lineage>
        <taxon>Bacteria</taxon>
        <taxon>Pseudomonadati</taxon>
        <taxon>Bacteroidota</taxon>
        <taxon>Flavobacteriia</taxon>
        <taxon>Flavobacteriales</taxon>
        <taxon>Flavobacteriaceae</taxon>
        <taxon>Flagellimonas</taxon>
    </lineage>
</organism>
<dbReference type="InterPro" id="IPR002909">
    <property type="entry name" value="IPT_dom"/>
</dbReference>
<evidence type="ECO:0000256" key="1">
    <source>
        <dbReference type="SAM" id="SignalP"/>
    </source>
</evidence>
<feature type="domain" description="IPT/TIG" evidence="2">
    <location>
        <begin position="53"/>
        <end position="131"/>
    </location>
</feature>
<dbReference type="InterPro" id="IPR006652">
    <property type="entry name" value="Kelch_1"/>
</dbReference>
<dbReference type="PANTHER" id="PTHR45632">
    <property type="entry name" value="LD33804P"/>
    <property type="match status" value="1"/>
</dbReference>
<sequence length="515" mass="56126">MKFLKTYKTKKWLVFGLPILAMCIIIACSKDSNDDPADDGTNPDDDPTPAEMTFTDFDPKEGEVGIEVTLTGTNFSTTPSENTVKFGEVETPVKIATATSLKVDVPEGAVTSSLSVTTNGKTVSKANPQFTVIVPNPVPVITGFDPEEGEWGDHITIVGTGFTVMDNNVTINGINAEVLSFEEDDVQFLTVEIGDNTRTGKIEVTNSFDESGESENDLTVFHGRWTQLEDFDGGTWANATTFAIDGKGYVTMGTDGITQSFNEVWEYDPIVDSWDEKDNPFPGIARVLAVSFVIDQTAYVGTGRRNGINYGDFYKYEPQEDMWTQINTFPEADRFSAVGSSTNNHGFVGTGSSVGISKSKDFWQFDPQINDGEWVQISDLPGEARYSSTGFSIADKLYVGTGNTGLIGLNDFWAYDQETAQWTEVASIGTGRSFAAGFSIGDKGYIGMGIDSDQNLLNDFWELDPATNSWTRVADFSGPTRLSSAIFEIDGKAYIIGGTSEGEYFSDVWVFDPGN</sequence>
<keyword evidence="4" id="KW-1185">Reference proteome</keyword>
<dbReference type="SUPFAM" id="SSF81296">
    <property type="entry name" value="E set domains"/>
    <property type="match status" value="2"/>
</dbReference>
<dbReference type="AlphaFoldDB" id="A0A1M5IY38"/>
<protein>
    <submittedName>
        <fullName evidence="3">N-acetylneuraminic acid mutarotase</fullName>
    </submittedName>
</protein>
<dbReference type="InterPro" id="IPR015915">
    <property type="entry name" value="Kelch-typ_b-propeller"/>
</dbReference>
<dbReference type="Gene3D" id="2.60.40.10">
    <property type="entry name" value="Immunoglobulins"/>
    <property type="match status" value="2"/>
</dbReference>
<dbReference type="Pfam" id="PF01833">
    <property type="entry name" value="TIG"/>
    <property type="match status" value="2"/>
</dbReference>
<evidence type="ECO:0000259" key="2">
    <source>
        <dbReference type="Pfam" id="PF01833"/>
    </source>
</evidence>
<reference evidence="4" key="1">
    <citation type="submission" date="2016-11" db="EMBL/GenBank/DDBJ databases">
        <authorList>
            <person name="Varghese N."/>
            <person name="Submissions S."/>
        </authorList>
    </citation>
    <scope>NUCLEOTIDE SEQUENCE [LARGE SCALE GENOMIC DNA]</scope>
    <source>
        <strain evidence="4">DSM 22638</strain>
    </source>
</reference>